<dbReference type="AlphaFoldDB" id="A0A5C6FGJ4"/>
<dbReference type="NCBIfam" id="TIGR02595">
    <property type="entry name" value="PEP_CTERM"/>
    <property type="match status" value="1"/>
</dbReference>
<protein>
    <submittedName>
        <fullName evidence="3">PEP-CTERM motif protein</fullName>
    </submittedName>
</protein>
<evidence type="ECO:0000256" key="1">
    <source>
        <dbReference type="SAM" id="SignalP"/>
    </source>
</evidence>
<dbReference type="EMBL" id="SJPW01000002">
    <property type="protein sequence ID" value="TWU59216.1"/>
    <property type="molecule type" value="Genomic_DNA"/>
</dbReference>
<accession>A0A5C6FGJ4</accession>
<dbReference type="InterPro" id="IPR013424">
    <property type="entry name" value="Ice-binding_C"/>
</dbReference>
<keyword evidence="4" id="KW-1185">Reference proteome</keyword>
<dbReference type="RefSeq" id="WP_146456661.1">
    <property type="nucleotide sequence ID" value="NZ_SJPW01000002.1"/>
</dbReference>
<dbReference type="Pfam" id="PF07589">
    <property type="entry name" value="PEP-CTERM"/>
    <property type="match status" value="1"/>
</dbReference>
<feature type="domain" description="Ice-binding protein C-terminal" evidence="2">
    <location>
        <begin position="237"/>
        <end position="261"/>
    </location>
</feature>
<sequence length="264" mass="27195" precursor="true">MKTSLAIMAATAMASLLTTAAASADIVNYSTSFSDSDSPAFADGGLNGQNTWVAHPSYSVSDAAGVGLLGRVNAAGPVHTGSSANVTSELAAGKTLTLTLDMNFVGTFANQNSGAWYIGLSNSAANMSDSATAAIGSSVFQNNTNSNFWLSAIGFTSKFDTEIAFDDAYRTVTTTITRSATTNLFDITSELAGASTSYTMTHAGLWTGADDAYLGFRFRGNQNGNVNLISISSGAVSVPEPSSLALMGLASVGLGICIRRRKNQ</sequence>
<evidence type="ECO:0000313" key="3">
    <source>
        <dbReference type="EMBL" id="TWU59216.1"/>
    </source>
</evidence>
<evidence type="ECO:0000259" key="2">
    <source>
        <dbReference type="Pfam" id="PF07589"/>
    </source>
</evidence>
<feature type="chain" id="PRO_5022778275" evidence="1">
    <location>
        <begin position="25"/>
        <end position="264"/>
    </location>
</feature>
<feature type="signal peptide" evidence="1">
    <location>
        <begin position="1"/>
        <end position="24"/>
    </location>
</feature>
<dbReference type="Proteomes" id="UP000318288">
    <property type="component" value="Unassembled WGS sequence"/>
</dbReference>
<gene>
    <name evidence="3" type="ORF">Poly51_20020</name>
</gene>
<proteinExistence type="predicted"/>
<comment type="caution">
    <text evidence="3">The sequence shown here is derived from an EMBL/GenBank/DDBJ whole genome shotgun (WGS) entry which is preliminary data.</text>
</comment>
<name>A0A5C6FGJ4_9BACT</name>
<reference evidence="3 4" key="1">
    <citation type="submission" date="2019-02" db="EMBL/GenBank/DDBJ databases">
        <title>Deep-cultivation of Planctomycetes and their phenomic and genomic characterization uncovers novel biology.</title>
        <authorList>
            <person name="Wiegand S."/>
            <person name="Jogler M."/>
            <person name="Boedeker C."/>
            <person name="Pinto D."/>
            <person name="Vollmers J."/>
            <person name="Rivas-Marin E."/>
            <person name="Kohn T."/>
            <person name="Peeters S.H."/>
            <person name="Heuer A."/>
            <person name="Rast P."/>
            <person name="Oberbeckmann S."/>
            <person name="Bunk B."/>
            <person name="Jeske O."/>
            <person name="Meyerdierks A."/>
            <person name="Storesund J.E."/>
            <person name="Kallscheuer N."/>
            <person name="Luecker S."/>
            <person name="Lage O.M."/>
            <person name="Pohl T."/>
            <person name="Merkel B.J."/>
            <person name="Hornburger P."/>
            <person name="Mueller R.-W."/>
            <person name="Bruemmer F."/>
            <person name="Labrenz M."/>
            <person name="Spormann A.M."/>
            <person name="Op Den Camp H."/>
            <person name="Overmann J."/>
            <person name="Amann R."/>
            <person name="Jetten M.S.M."/>
            <person name="Mascher T."/>
            <person name="Medema M.H."/>
            <person name="Devos D.P."/>
            <person name="Kaster A.-K."/>
            <person name="Ovreas L."/>
            <person name="Rohde M."/>
            <person name="Galperin M.Y."/>
            <person name="Jogler C."/>
        </authorList>
    </citation>
    <scope>NUCLEOTIDE SEQUENCE [LARGE SCALE GENOMIC DNA]</scope>
    <source>
        <strain evidence="3 4">Poly51</strain>
    </source>
</reference>
<dbReference type="OrthoDB" id="8745785at2"/>
<keyword evidence="1" id="KW-0732">Signal</keyword>
<evidence type="ECO:0000313" key="4">
    <source>
        <dbReference type="Proteomes" id="UP000318288"/>
    </source>
</evidence>
<organism evidence="3 4">
    <name type="scientific">Rubripirellula tenax</name>
    <dbReference type="NCBI Taxonomy" id="2528015"/>
    <lineage>
        <taxon>Bacteria</taxon>
        <taxon>Pseudomonadati</taxon>
        <taxon>Planctomycetota</taxon>
        <taxon>Planctomycetia</taxon>
        <taxon>Pirellulales</taxon>
        <taxon>Pirellulaceae</taxon>
        <taxon>Rubripirellula</taxon>
    </lineage>
</organism>